<sequence>MSAPLYSFICFFLILTALVASEIKDILSAVISLSVFSVLLAIAFVALQAPDVALTQAVISSGLITSLFLVAYSQTQKEGRRENDEE</sequence>
<proteinExistence type="predicted"/>
<reference evidence="9" key="1">
    <citation type="submission" date="2012-09" db="EMBL/GenBank/DDBJ databases">
        <authorList>
            <person name="Weinstock G."/>
            <person name="Sodergren E."/>
            <person name="Clifton S."/>
            <person name="Fulton L."/>
            <person name="Fulton B."/>
            <person name="Courtney L."/>
            <person name="Fronick C."/>
            <person name="Harrison M."/>
            <person name="Strong C."/>
            <person name="Farmer C."/>
            <person name="Delehaunty K."/>
            <person name="Markovic C."/>
            <person name="Hall O."/>
            <person name="Minx P."/>
            <person name="Tomlinson C."/>
            <person name="Mitreva M."/>
            <person name="Nelson J."/>
            <person name="Hou S."/>
            <person name="Wollam A."/>
            <person name="Pepin K.H."/>
            <person name="Johnson M."/>
            <person name="Bhonagiri V."/>
            <person name="Nash W.E."/>
            <person name="Suruliraj S."/>
            <person name="Warren W."/>
            <person name="Chinwalla A."/>
            <person name="Mardis E.R."/>
            <person name="Wilson R.K."/>
        </authorList>
    </citation>
    <scope>NUCLEOTIDE SEQUENCE [LARGE SCALE GENOMIC DNA]</scope>
    <source>
        <strain evidence="9">OS1</strain>
    </source>
</reference>
<dbReference type="eggNOG" id="COG1563">
    <property type="taxonomic scope" value="Bacteria"/>
</dbReference>
<accession>A0A0T5XAN2</accession>
<dbReference type="GO" id="GO:0005886">
    <property type="term" value="C:plasma membrane"/>
    <property type="evidence" value="ECO:0007669"/>
    <property type="project" value="UniProtKB-SubCell"/>
</dbReference>
<dbReference type="OrthoDB" id="7875411at2"/>
<evidence type="ECO:0000256" key="4">
    <source>
        <dbReference type="ARBA" id="ARBA00022989"/>
    </source>
</evidence>
<dbReference type="RefSeq" id="WP_057940741.1">
    <property type="nucleotide sequence ID" value="NZ_ACJX03000001.1"/>
</dbReference>
<feature type="transmembrane region" description="Helical" evidence="6">
    <location>
        <begin position="53"/>
        <end position="72"/>
    </location>
</feature>
<keyword evidence="5 6" id="KW-0472">Membrane</keyword>
<organism evidence="8 9">
    <name type="scientific">Acetomicrobium hydrogeniformans ATCC BAA-1850</name>
    <dbReference type="NCBI Taxonomy" id="592015"/>
    <lineage>
        <taxon>Bacteria</taxon>
        <taxon>Thermotogati</taxon>
        <taxon>Synergistota</taxon>
        <taxon>Synergistia</taxon>
        <taxon>Synergistales</taxon>
        <taxon>Acetomicrobiaceae</taxon>
        <taxon>Acetomicrobium</taxon>
    </lineage>
</organism>
<keyword evidence="4 6" id="KW-1133">Transmembrane helix</keyword>
<keyword evidence="2" id="KW-1003">Cell membrane</keyword>
<comment type="subcellular location">
    <subcellularLocation>
        <location evidence="1">Cell membrane</location>
        <topology evidence="1">Multi-pass membrane protein</topology>
    </subcellularLocation>
</comment>
<dbReference type="Proteomes" id="UP000005273">
    <property type="component" value="Unassembled WGS sequence"/>
</dbReference>
<evidence type="ECO:0000259" key="7">
    <source>
        <dbReference type="Pfam" id="PF13244"/>
    </source>
</evidence>
<keyword evidence="3 6" id="KW-0812">Transmembrane</keyword>
<evidence type="ECO:0000313" key="9">
    <source>
        <dbReference type="Proteomes" id="UP000005273"/>
    </source>
</evidence>
<name>A0A0T5XAN2_9BACT</name>
<feature type="domain" description="MrpA C-terminal/MbhD" evidence="7">
    <location>
        <begin position="12"/>
        <end position="76"/>
    </location>
</feature>
<dbReference type="STRING" id="592015.HMPREF1705_02663"/>
<gene>
    <name evidence="8" type="ORF">HMPREF1705_02663</name>
</gene>
<evidence type="ECO:0000256" key="2">
    <source>
        <dbReference type="ARBA" id="ARBA00022475"/>
    </source>
</evidence>
<evidence type="ECO:0000256" key="3">
    <source>
        <dbReference type="ARBA" id="ARBA00022692"/>
    </source>
</evidence>
<dbReference type="InterPro" id="IPR025383">
    <property type="entry name" value="MrpA_C/MbhD"/>
</dbReference>
<evidence type="ECO:0000256" key="1">
    <source>
        <dbReference type="ARBA" id="ARBA00004651"/>
    </source>
</evidence>
<comment type="caution">
    <text evidence="8">The sequence shown here is derived from an EMBL/GenBank/DDBJ whole genome shotgun (WGS) entry which is preliminary data.</text>
</comment>
<dbReference type="InterPro" id="IPR042106">
    <property type="entry name" value="Nuo/plastoQ_OxRdtase_6_NuoJ"/>
</dbReference>
<feature type="transmembrane region" description="Helical" evidence="6">
    <location>
        <begin position="30"/>
        <end position="47"/>
    </location>
</feature>
<feature type="transmembrane region" description="Helical" evidence="6">
    <location>
        <begin position="6"/>
        <end position="23"/>
    </location>
</feature>
<dbReference type="EMBL" id="ACJX03000001">
    <property type="protein sequence ID" value="KRT35436.1"/>
    <property type="molecule type" value="Genomic_DNA"/>
</dbReference>
<dbReference type="AlphaFoldDB" id="A0A0T5XAN2"/>
<evidence type="ECO:0000256" key="5">
    <source>
        <dbReference type="ARBA" id="ARBA00023136"/>
    </source>
</evidence>
<dbReference type="Gene3D" id="1.20.120.1200">
    <property type="entry name" value="NADH-ubiquinone/plastoquinone oxidoreductase chain 6, subunit NuoJ"/>
    <property type="match status" value="1"/>
</dbReference>
<evidence type="ECO:0000313" key="8">
    <source>
        <dbReference type="EMBL" id="KRT35436.1"/>
    </source>
</evidence>
<dbReference type="Pfam" id="PF13244">
    <property type="entry name" value="MbhD"/>
    <property type="match status" value="1"/>
</dbReference>
<keyword evidence="9" id="KW-1185">Reference proteome</keyword>
<evidence type="ECO:0000256" key="6">
    <source>
        <dbReference type="SAM" id="Phobius"/>
    </source>
</evidence>
<protein>
    <submittedName>
        <fullName evidence="8">Monovalent cation/H+ antiporter subunit B domain protein</fullName>
    </submittedName>
</protein>